<evidence type="ECO:0000313" key="2">
    <source>
        <dbReference type="EMBL" id="CAA9473181.1"/>
    </source>
</evidence>
<protein>
    <submittedName>
        <fullName evidence="2">Glucose-1-phosphate cytidylyltransferase</fullName>
        <ecNumber evidence="2">2.7.7.33</ecNumber>
    </submittedName>
</protein>
<feature type="compositionally biased region" description="Low complexity" evidence="1">
    <location>
        <begin position="71"/>
        <end position="81"/>
    </location>
</feature>
<dbReference type="EMBL" id="CADCVT010000012">
    <property type="protein sequence ID" value="CAA9473181.1"/>
    <property type="molecule type" value="Genomic_DNA"/>
</dbReference>
<dbReference type="EC" id="2.7.7.33" evidence="2"/>
<feature type="compositionally biased region" description="Low complexity" evidence="1">
    <location>
        <begin position="212"/>
        <end position="244"/>
    </location>
</feature>
<proteinExistence type="predicted"/>
<feature type="compositionally biased region" description="Basic residues" evidence="1">
    <location>
        <begin position="133"/>
        <end position="144"/>
    </location>
</feature>
<feature type="region of interest" description="Disordered" evidence="1">
    <location>
        <begin position="198"/>
        <end position="271"/>
    </location>
</feature>
<keyword evidence="2" id="KW-0548">Nucleotidyltransferase</keyword>
<feature type="compositionally biased region" description="Gly residues" evidence="1">
    <location>
        <begin position="260"/>
        <end position="271"/>
    </location>
</feature>
<name>A0A6J4RGP8_9ACTN</name>
<reference evidence="2" key="1">
    <citation type="submission" date="2020-02" db="EMBL/GenBank/DDBJ databases">
        <authorList>
            <person name="Meier V. D."/>
        </authorList>
    </citation>
    <scope>NUCLEOTIDE SEQUENCE</scope>
    <source>
        <strain evidence="2">AVDCRST_MAG85</strain>
    </source>
</reference>
<accession>A0A6J4RGP8</accession>
<feature type="region of interest" description="Disordered" evidence="1">
    <location>
        <begin position="1"/>
        <end position="183"/>
    </location>
</feature>
<feature type="compositionally biased region" description="Basic and acidic residues" evidence="1">
    <location>
        <begin position="1"/>
        <end position="20"/>
    </location>
</feature>
<feature type="non-terminal residue" evidence="2">
    <location>
        <position position="271"/>
    </location>
</feature>
<organism evidence="2">
    <name type="scientific">uncultured Solirubrobacteraceae bacterium</name>
    <dbReference type="NCBI Taxonomy" id="1162706"/>
    <lineage>
        <taxon>Bacteria</taxon>
        <taxon>Bacillati</taxon>
        <taxon>Actinomycetota</taxon>
        <taxon>Thermoleophilia</taxon>
        <taxon>Solirubrobacterales</taxon>
        <taxon>Solirubrobacteraceae</taxon>
        <taxon>environmental samples</taxon>
    </lineage>
</organism>
<keyword evidence="2" id="KW-0808">Transferase</keyword>
<dbReference type="GO" id="GO:0047343">
    <property type="term" value="F:glucose-1-phosphate cytidylyltransferase activity"/>
    <property type="evidence" value="ECO:0007669"/>
    <property type="project" value="UniProtKB-EC"/>
</dbReference>
<gene>
    <name evidence="2" type="ORF">AVDCRST_MAG85-104</name>
</gene>
<dbReference type="AlphaFoldDB" id="A0A6J4RGP8"/>
<evidence type="ECO:0000256" key="1">
    <source>
        <dbReference type="SAM" id="MobiDB-lite"/>
    </source>
</evidence>
<sequence>AALGGRHRDPSRDGAARRNPDTLLGCVRDGRDPLWRPGDPAAGAHALDPEAARGDRRTADRVACHPDLRRPGAARLRAAHGLSRRDDRGVRGRDGLAGGGLGALPGHRARHPDGRADPPSGRPPGGPALPRDLRRRGGRHRPRRAAGVPREPRRRRHDDRRTARAAVRHRRPRGRPRARLPGEAALRALGQRRLLRLRDRGARRDRPRPRARAGAARGARVGRPAARVPPRGLLGLHGHLQGRGAPQRPVGGRRPAVEGVGSGGLARGRPV</sequence>
<feature type="compositionally biased region" description="Basic residues" evidence="1">
    <location>
        <begin position="166"/>
        <end position="178"/>
    </location>
</feature>
<feature type="non-terminal residue" evidence="2">
    <location>
        <position position="1"/>
    </location>
</feature>
<feature type="compositionally biased region" description="Basic and acidic residues" evidence="1">
    <location>
        <begin position="83"/>
        <end position="94"/>
    </location>
</feature>
<feature type="compositionally biased region" description="Basic and acidic residues" evidence="1">
    <location>
        <begin position="47"/>
        <end position="70"/>
    </location>
</feature>